<accession>A0A2G8TKV0</accession>
<feature type="chain" id="PRO_5013607441" evidence="2">
    <location>
        <begin position="24"/>
        <end position="150"/>
    </location>
</feature>
<proteinExistence type="predicted"/>
<gene>
    <name evidence="3" type="ORF">CR105_00480</name>
</gene>
<feature type="signal peptide" evidence="2">
    <location>
        <begin position="1"/>
        <end position="23"/>
    </location>
</feature>
<name>A0A2G8TKV0_9BURK</name>
<dbReference type="Proteomes" id="UP000230390">
    <property type="component" value="Unassembled WGS sequence"/>
</dbReference>
<evidence type="ECO:0000313" key="3">
    <source>
        <dbReference type="EMBL" id="PIL46671.1"/>
    </source>
</evidence>
<protein>
    <submittedName>
        <fullName evidence="3">Uncharacterized protein</fullName>
    </submittedName>
</protein>
<keyword evidence="2" id="KW-0732">Signal</keyword>
<dbReference type="AlphaFoldDB" id="A0A2G8TKV0"/>
<comment type="caution">
    <text evidence="3">The sequence shown here is derived from an EMBL/GenBank/DDBJ whole genome shotgun (WGS) entry which is preliminary data.</text>
</comment>
<dbReference type="EMBL" id="PDOC01000001">
    <property type="protein sequence ID" value="PIL46671.1"/>
    <property type="molecule type" value="Genomic_DNA"/>
</dbReference>
<evidence type="ECO:0000256" key="2">
    <source>
        <dbReference type="SAM" id="SignalP"/>
    </source>
</evidence>
<keyword evidence="4" id="KW-1185">Reference proteome</keyword>
<feature type="compositionally biased region" description="Low complexity" evidence="1">
    <location>
        <begin position="28"/>
        <end position="54"/>
    </location>
</feature>
<organism evidence="3 4">
    <name type="scientific">Massilia eurypsychrophila</name>
    <dbReference type="NCBI Taxonomy" id="1485217"/>
    <lineage>
        <taxon>Bacteria</taxon>
        <taxon>Pseudomonadati</taxon>
        <taxon>Pseudomonadota</taxon>
        <taxon>Betaproteobacteria</taxon>
        <taxon>Burkholderiales</taxon>
        <taxon>Oxalobacteraceae</taxon>
        <taxon>Telluria group</taxon>
        <taxon>Massilia</taxon>
    </lineage>
</organism>
<evidence type="ECO:0000256" key="1">
    <source>
        <dbReference type="SAM" id="MobiDB-lite"/>
    </source>
</evidence>
<feature type="region of interest" description="Disordered" evidence="1">
    <location>
        <begin position="28"/>
        <end position="63"/>
    </location>
</feature>
<sequence>MTSHTLRGALLAAALGVAVHAHGGSFTSSASSAGSASSGSVSDSFQGSSNSSTGDNRRADGNYQIIDIDQTPGRAGSTRVAMQAGDPQQRIVLDLPQAVFAAQGLTRGDMIHAQNRSYGIEFARADTRQAFFLVLEDKIYNELAPRKVAL</sequence>
<reference evidence="3 4" key="1">
    <citation type="submission" date="2017-10" db="EMBL/GenBank/DDBJ databases">
        <title>Massilia psychrophilum sp. nov., a novel purple-pigmented bacterium isolated from Tianshan glacier, Xinjiang Municipality, China.</title>
        <authorList>
            <person name="Wang H."/>
        </authorList>
    </citation>
    <scope>NUCLEOTIDE SEQUENCE [LARGE SCALE GENOMIC DNA]</scope>
    <source>
        <strain evidence="3 4">JCM 30074</strain>
    </source>
</reference>
<dbReference type="OrthoDB" id="8592283at2"/>
<evidence type="ECO:0000313" key="4">
    <source>
        <dbReference type="Proteomes" id="UP000230390"/>
    </source>
</evidence>
<dbReference type="RefSeq" id="WP_099786472.1">
    <property type="nucleotide sequence ID" value="NZ_JBHLYV010000100.1"/>
</dbReference>